<dbReference type="AlphaFoldDB" id="A0A1C3RK43"/>
<keyword evidence="4 9" id="KW-0697">Rotamase</keyword>
<dbReference type="InterPro" id="IPR000297">
    <property type="entry name" value="PPIase_PpiC"/>
</dbReference>
<dbReference type="PANTHER" id="PTHR47637">
    <property type="entry name" value="CHAPERONE SURA"/>
    <property type="match status" value="1"/>
</dbReference>
<evidence type="ECO:0000259" key="10">
    <source>
        <dbReference type="PROSITE" id="PS50198"/>
    </source>
</evidence>
<dbReference type="SUPFAM" id="SSF109998">
    <property type="entry name" value="Triger factor/SurA peptide-binding domain-like"/>
    <property type="match status" value="1"/>
</dbReference>
<name>A0A1C3RK43_9PROT</name>
<dbReference type="InterPro" id="IPR046357">
    <property type="entry name" value="PPIase_dom_sf"/>
</dbReference>
<dbReference type="Pfam" id="PF00639">
    <property type="entry name" value="Rotamase"/>
    <property type="match status" value="1"/>
</dbReference>
<dbReference type="SUPFAM" id="SSF54534">
    <property type="entry name" value="FKBP-like"/>
    <property type="match status" value="1"/>
</dbReference>
<dbReference type="PANTHER" id="PTHR47637:SF1">
    <property type="entry name" value="CHAPERONE SURA"/>
    <property type="match status" value="1"/>
</dbReference>
<keyword evidence="12" id="KW-1185">Reference proteome</keyword>
<dbReference type="PROSITE" id="PS50198">
    <property type="entry name" value="PPIC_PPIASE_2"/>
    <property type="match status" value="1"/>
</dbReference>
<dbReference type="OrthoDB" id="9791746at2"/>
<dbReference type="STRING" id="1867952.MTBPR1_60167"/>
<dbReference type="PROSITE" id="PS01096">
    <property type="entry name" value="PPIC_PPIASE_1"/>
    <property type="match status" value="1"/>
</dbReference>
<evidence type="ECO:0000313" key="11">
    <source>
        <dbReference type="EMBL" id="SCA57654.1"/>
    </source>
</evidence>
<gene>
    <name evidence="11" type="ORF">MTBPR1_60167</name>
</gene>
<organism evidence="11 12">
    <name type="scientific">Candidatus Terasakiella magnetica</name>
    <dbReference type="NCBI Taxonomy" id="1867952"/>
    <lineage>
        <taxon>Bacteria</taxon>
        <taxon>Pseudomonadati</taxon>
        <taxon>Pseudomonadota</taxon>
        <taxon>Alphaproteobacteria</taxon>
        <taxon>Rhodospirillales</taxon>
        <taxon>Terasakiellaceae</taxon>
        <taxon>Terasakiella</taxon>
    </lineage>
</organism>
<dbReference type="Pfam" id="PF09312">
    <property type="entry name" value="SurA_N"/>
    <property type="match status" value="1"/>
</dbReference>
<dbReference type="Gene3D" id="1.10.4030.10">
    <property type="entry name" value="Porin chaperone SurA, peptide-binding domain"/>
    <property type="match status" value="1"/>
</dbReference>
<accession>A0A1C3RK43</accession>
<evidence type="ECO:0000256" key="7">
    <source>
        <dbReference type="ARBA" id="ARBA00030642"/>
    </source>
</evidence>
<dbReference type="Gene3D" id="3.10.50.40">
    <property type="match status" value="1"/>
</dbReference>
<evidence type="ECO:0000256" key="1">
    <source>
        <dbReference type="ARBA" id="ARBA00018370"/>
    </source>
</evidence>
<dbReference type="GO" id="GO:0003755">
    <property type="term" value="F:peptidyl-prolyl cis-trans isomerase activity"/>
    <property type="evidence" value="ECO:0007669"/>
    <property type="project" value="UniProtKB-KW"/>
</dbReference>
<sequence>MVKDYTSLKNCINYTAIVKTRKKRSAMMNRTCFNLMISLLFTGFFLLPLTASAQGVMRIAAVVNDDVISALDLAQRVRLTIVTSRMQDSPQVRKRLASNILKLMIDERLKAQEAKKLGFGASDDEIKNGLVGYAQSQKIKPEMLVPFLNKIGVDIEVLEDQAIAEITWTKMLTRRGGERTRVSEKEVDDAFAQIQANKGKPEYLYSEIFIPVEAPSQDGAARQMSERLIGHIQNGSPFAALARDFSQSPSAANGGKLGWVQSGSISANIEAALQAIEEGGYSPVLRTQSGYYILQLHKMRISGQEEDDEILDVAQAVLPFAPNMAEDLRNAKRAAARNLAYEAQSCDNLVELAKKIEGGLGSRFANVKLSSMPGDIRTVLKPLRANQITTHEQKNKAVLVLMVCERKPVPKTPDIAKKKRLKQHLRMEKIGRENRRILQRLRRNAFVDIRL</sequence>
<dbReference type="InterPro" id="IPR050280">
    <property type="entry name" value="OMP_Chaperone_SurA"/>
</dbReference>
<keyword evidence="6 9" id="KW-0413">Isomerase</keyword>
<keyword evidence="3" id="KW-0574">Periplasm</keyword>
<evidence type="ECO:0000256" key="8">
    <source>
        <dbReference type="ARBA" id="ARBA00031484"/>
    </source>
</evidence>
<keyword evidence="5" id="KW-0143">Chaperone</keyword>
<keyword evidence="2" id="KW-0732">Signal</keyword>
<feature type="domain" description="PpiC" evidence="10">
    <location>
        <begin position="200"/>
        <end position="298"/>
    </location>
</feature>
<dbReference type="InterPro" id="IPR023058">
    <property type="entry name" value="PPIase_PpiC_CS"/>
</dbReference>
<dbReference type="EMBL" id="FLYE01000045">
    <property type="protein sequence ID" value="SCA57654.1"/>
    <property type="molecule type" value="Genomic_DNA"/>
</dbReference>
<dbReference type="RefSeq" id="WP_083223105.1">
    <property type="nucleotide sequence ID" value="NZ_FLYE01000045.1"/>
</dbReference>
<evidence type="ECO:0000256" key="9">
    <source>
        <dbReference type="PROSITE-ProRule" id="PRU00278"/>
    </source>
</evidence>
<protein>
    <recommendedName>
        <fullName evidence="1">Parvulin-like PPIase</fullName>
    </recommendedName>
    <alternativeName>
        <fullName evidence="7">Peptidyl-prolyl cis-trans isomerase plp</fullName>
    </alternativeName>
    <alternativeName>
        <fullName evidence="8">Rotamase plp</fullName>
    </alternativeName>
</protein>
<dbReference type="InterPro" id="IPR027304">
    <property type="entry name" value="Trigger_fact/SurA_dom_sf"/>
</dbReference>
<evidence type="ECO:0000313" key="12">
    <source>
        <dbReference type="Proteomes" id="UP000231658"/>
    </source>
</evidence>
<evidence type="ECO:0000256" key="3">
    <source>
        <dbReference type="ARBA" id="ARBA00022764"/>
    </source>
</evidence>
<evidence type="ECO:0000256" key="6">
    <source>
        <dbReference type="ARBA" id="ARBA00023235"/>
    </source>
</evidence>
<evidence type="ECO:0000256" key="2">
    <source>
        <dbReference type="ARBA" id="ARBA00022729"/>
    </source>
</evidence>
<reference evidence="11 12" key="1">
    <citation type="submission" date="2016-07" db="EMBL/GenBank/DDBJ databases">
        <authorList>
            <person name="Lefevre C.T."/>
        </authorList>
    </citation>
    <scope>NUCLEOTIDE SEQUENCE [LARGE SCALE GENOMIC DNA]</scope>
    <source>
        <strain evidence="11">PR1</strain>
    </source>
</reference>
<evidence type="ECO:0000256" key="4">
    <source>
        <dbReference type="ARBA" id="ARBA00023110"/>
    </source>
</evidence>
<dbReference type="InterPro" id="IPR015391">
    <property type="entry name" value="SurA_N"/>
</dbReference>
<proteinExistence type="predicted"/>
<dbReference type="Proteomes" id="UP000231658">
    <property type="component" value="Unassembled WGS sequence"/>
</dbReference>
<evidence type="ECO:0000256" key="5">
    <source>
        <dbReference type="ARBA" id="ARBA00023186"/>
    </source>
</evidence>